<reference evidence="3" key="1">
    <citation type="journal article" date="2019" name="Int. J. Syst. Evol. Microbiol.">
        <title>The Global Catalogue of Microorganisms (GCM) 10K type strain sequencing project: providing services to taxonomists for standard genome sequencing and annotation.</title>
        <authorList>
            <consortium name="The Broad Institute Genomics Platform"/>
            <consortium name="The Broad Institute Genome Sequencing Center for Infectious Disease"/>
            <person name="Wu L."/>
            <person name="Ma J."/>
        </authorList>
    </citation>
    <scope>NUCLEOTIDE SEQUENCE [LARGE SCALE GENOMIC DNA]</scope>
    <source>
        <strain evidence="3">CGMCC 1.12151</strain>
    </source>
</reference>
<organism evidence="2 3">
    <name type="scientific">Planococcus dechangensis</name>
    <dbReference type="NCBI Taxonomy" id="1176255"/>
    <lineage>
        <taxon>Bacteria</taxon>
        <taxon>Bacillati</taxon>
        <taxon>Bacillota</taxon>
        <taxon>Bacilli</taxon>
        <taxon>Bacillales</taxon>
        <taxon>Caryophanaceae</taxon>
        <taxon>Planococcus</taxon>
    </lineage>
</organism>
<keyword evidence="3" id="KW-1185">Reference proteome</keyword>
<name>A0ABV9MB35_9BACL</name>
<dbReference type="EMBL" id="JBHSGL010000005">
    <property type="protein sequence ID" value="MFC4712224.1"/>
    <property type="molecule type" value="Genomic_DNA"/>
</dbReference>
<dbReference type="Proteomes" id="UP001595932">
    <property type="component" value="Unassembled WGS sequence"/>
</dbReference>
<evidence type="ECO:0000256" key="1">
    <source>
        <dbReference type="SAM" id="Phobius"/>
    </source>
</evidence>
<gene>
    <name evidence="2" type="ORF">ACFO5U_05130</name>
</gene>
<comment type="caution">
    <text evidence="2">The sequence shown here is derived from an EMBL/GenBank/DDBJ whole genome shotgun (WGS) entry which is preliminary data.</text>
</comment>
<feature type="transmembrane region" description="Helical" evidence="1">
    <location>
        <begin position="6"/>
        <end position="30"/>
    </location>
</feature>
<keyword evidence="1" id="KW-0472">Membrane</keyword>
<dbReference type="RefSeq" id="WP_377277272.1">
    <property type="nucleotide sequence ID" value="NZ_JBHSGL010000005.1"/>
</dbReference>
<keyword evidence="1" id="KW-0812">Transmembrane</keyword>
<keyword evidence="1" id="KW-1133">Transmembrane helix</keyword>
<evidence type="ECO:0000313" key="2">
    <source>
        <dbReference type="EMBL" id="MFC4712224.1"/>
    </source>
</evidence>
<protein>
    <submittedName>
        <fullName evidence="2">Uncharacterized protein</fullName>
    </submittedName>
</protein>
<evidence type="ECO:0000313" key="3">
    <source>
        <dbReference type="Proteomes" id="UP001595932"/>
    </source>
</evidence>
<accession>A0ABV9MB35</accession>
<sequence>MTLEEKGFVLSIIGALAWLPILINLGLYYYKKPKLKLKITGMTGQLSENNGEIYYTHFFSFTAVSLNKDFIMKDVDIKIKYKGITDYVKGGWYLARYFTVHTPQDGKLHKLTIDSDDTIPNVGTLPKNTSRTIYLTFNTDLNHGKIIEGYEKMILSFKSFEGQKEEITFNLNEIDGSKMVWDNRIWSEVNQN</sequence>
<proteinExistence type="predicted"/>